<proteinExistence type="predicted"/>
<feature type="region of interest" description="Disordered" evidence="1">
    <location>
        <begin position="103"/>
        <end position="134"/>
    </location>
</feature>
<evidence type="ECO:0000313" key="2">
    <source>
        <dbReference type="EMBL" id="KAK2181331.1"/>
    </source>
</evidence>
<comment type="caution">
    <text evidence="2">The sequence shown here is derived from an EMBL/GenBank/DDBJ whole genome shotgun (WGS) entry which is preliminary data.</text>
</comment>
<keyword evidence="3" id="KW-1185">Reference proteome</keyword>
<feature type="compositionally biased region" description="Polar residues" evidence="1">
    <location>
        <begin position="28"/>
        <end position="59"/>
    </location>
</feature>
<dbReference type="AlphaFoldDB" id="A0AAD9NUN5"/>
<evidence type="ECO:0000256" key="1">
    <source>
        <dbReference type="SAM" id="MobiDB-lite"/>
    </source>
</evidence>
<dbReference type="EMBL" id="JAODUO010000402">
    <property type="protein sequence ID" value="KAK2181331.1"/>
    <property type="molecule type" value="Genomic_DNA"/>
</dbReference>
<reference evidence="2" key="1">
    <citation type="journal article" date="2023" name="Mol. Biol. Evol.">
        <title>Third-Generation Sequencing Reveals the Adaptive Role of the Epigenome in Three Deep-Sea Polychaetes.</title>
        <authorList>
            <person name="Perez M."/>
            <person name="Aroh O."/>
            <person name="Sun Y."/>
            <person name="Lan Y."/>
            <person name="Juniper S.K."/>
            <person name="Young C.R."/>
            <person name="Angers B."/>
            <person name="Qian P.Y."/>
        </authorList>
    </citation>
    <scope>NUCLEOTIDE SEQUENCE</scope>
    <source>
        <strain evidence="2">R07B-5</strain>
    </source>
</reference>
<evidence type="ECO:0000313" key="3">
    <source>
        <dbReference type="Proteomes" id="UP001209878"/>
    </source>
</evidence>
<accession>A0AAD9NUN5</accession>
<dbReference type="Proteomes" id="UP001209878">
    <property type="component" value="Unassembled WGS sequence"/>
</dbReference>
<protein>
    <submittedName>
        <fullName evidence="2">Uncharacterized protein</fullName>
    </submittedName>
</protein>
<organism evidence="2 3">
    <name type="scientific">Ridgeia piscesae</name>
    <name type="common">Tubeworm</name>
    <dbReference type="NCBI Taxonomy" id="27915"/>
    <lineage>
        <taxon>Eukaryota</taxon>
        <taxon>Metazoa</taxon>
        <taxon>Spiralia</taxon>
        <taxon>Lophotrochozoa</taxon>
        <taxon>Annelida</taxon>
        <taxon>Polychaeta</taxon>
        <taxon>Sedentaria</taxon>
        <taxon>Canalipalpata</taxon>
        <taxon>Sabellida</taxon>
        <taxon>Siboglinidae</taxon>
        <taxon>Ridgeia</taxon>
    </lineage>
</organism>
<sequence length="251" mass="27193">MGAGCTSPVKNVGHPCVVIRSPSPHVSAETSKTSSRQVHSEASSRPQSSHKLSPHSINTKPPPSDTEVVVGRIATPATPVKPVSDDSESPASAQPETQLIPQQLQNAPGGSVTDASSTGRSAGDSTAGSGSRSAVAQPLMATMQEFPLDYRQTLTGRIADLPLLAEDKVVYVYHIAPFTDSLMERRLFEERVYPVLRTHCAAHGCQLRVLDLSRGLRDEFACRQELVRLRQRLQANFRNQRTPCIFTVSTL</sequence>
<name>A0AAD9NUN5_RIDPI</name>
<feature type="region of interest" description="Disordered" evidence="1">
    <location>
        <begin position="1"/>
        <end position="67"/>
    </location>
</feature>
<gene>
    <name evidence="2" type="ORF">NP493_403g03022</name>
</gene>